<keyword evidence="2 4" id="KW-0863">Zinc-finger</keyword>
<proteinExistence type="inferred from homology"/>
<comment type="similarity">
    <text evidence="1">Belongs to the IAP family.</text>
</comment>
<dbReference type="GO" id="GO:0005634">
    <property type="term" value="C:nucleus"/>
    <property type="evidence" value="ECO:0007669"/>
    <property type="project" value="TreeGrafter"/>
</dbReference>
<evidence type="ECO:0000256" key="4">
    <source>
        <dbReference type="PROSITE-ProRule" id="PRU00175"/>
    </source>
</evidence>
<dbReference type="GO" id="GO:0005737">
    <property type="term" value="C:cytoplasm"/>
    <property type="evidence" value="ECO:0007669"/>
    <property type="project" value="TreeGrafter"/>
</dbReference>
<feature type="region of interest" description="Disordered" evidence="5">
    <location>
        <begin position="609"/>
        <end position="642"/>
    </location>
</feature>
<dbReference type="InterPro" id="IPR009003">
    <property type="entry name" value="Peptidase_S1_PA"/>
</dbReference>
<evidence type="ECO:0000313" key="8">
    <source>
        <dbReference type="Proteomes" id="UP001497497"/>
    </source>
</evidence>
<evidence type="ECO:0000256" key="3">
    <source>
        <dbReference type="ARBA" id="ARBA00022833"/>
    </source>
</evidence>
<feature type="region of interest" description="Disordered" evidence="5">
    <location>
        <begin position="327"/>
        <end position="349"/>
    </location>
</feature>
<reference evidence="7 8" key="1">
    <citation type="submission" date="2024-04" db="EMBL/GenBank/DDBJ databases">
        <authorList>
            <consortium name="Genoscope - CEA"/>
            <person name="William W."/>
        </authorList>
    </citation>
    <scope>NUCLEOTIDE SEQUENCE [LARGE SCALE GENOMIC DNA]</scope>
</reference>
<accession>A0AAV2HBK5</accession>
<feature type="region of interest" description="Disordered" evidence="5">
    <location>
        <begin position="162"/>
        <end position="207"/>
    </location>
</feature>
<dbReference type="InterPro" id="IPR013083">
    <property type="entry name" value="Znf_RING/FYVE/PHD"/>
</dbReference>
<dbReference type="GO" id="GO:0008270">
    <property type="term" value="F:zinc ion binding"/>
    <property type="evidence" value="ECO:0007669"/>
    <property type="project" value="UniProtKB-KW"/>
</dbReference>
<dbReference type="PROSITE" id="PS50143">
    <property type="entry name" value="BIR_REPEAT_2"/>
    <property type="match status" value="2"/>
</dbReference>
<evidence type="ECO:0000256" key="5">
    <source>
        <dbReference type="SAM" id="MobiDB-lite"/>
    </source>
</evidence>
<sequence>MNVLGTSSLCSRVAELRRLASYRALGDNLDSPLSYSELARAGFLYNADTSTVSCHSCGHGLDILSGNGDPKHASYHGAGCIFVNTGDTSEDESNADYSNNEIETDGGEYGHSKSNFHKLTEAGPLDEAALTAGTHGSQYSSECGHNGGFPQASTTLTHFNTIRNGSAHRPDPVPDNNQNTEDSAALSQSSPVSESTQGSTAHANVPTLLHLTSPDSVTEYSSECSDTHFYDNENFEVECDKFENRRNVSVHRTSCDKNPGHYAYFSTASVTPEQIPSAARNELFLTFLKLTAFLTVRIHVSHTSHARPQGDLSGKTAHREGRCGTGFVFEDPSNDDEVEPERSSEPPRSPKFNVLKKFVPFLKKAKSGHVYVCTNRHLVFDKEEAVHTTVDFFYDSPDGRNVVSVKGEFVLFSRHPANNQVVLVCKCTDLNLIRQIGETKRQLLETAERLPRRTKRCLTKKLFIIHHPHGGEKVLSYGDSVLVKFALRSSGAAATGNDALKLFKITSQQDVPADLSMYRKALLYAADTCLGSSGAPVISFRKEGQGTTGQYILDMWMHNGVDKVHKLGASVLKGNNGVGGKKNNSKKTHYFAPPMAKVHMEVCSVNDFESSSRPGQIVGQPSSSSETAGSDSDEEEGQGSEHVTSPVFKVLTHPSYPAFIAYHKRIESFTNWTFEILSPETLALAGFFYAGYADCVRCFQCGLGLRSWKAGDDVYREHTKHRPNCPYLQVQVRMGLVNGVHALESTASASTGNVSLIEEDGENMSTRESHAINQDLDIISIDSGVEITNEEPGGHMVLNLLKKENNKLREQLTCKVCFRAKVKDLFLPCGELYACTECSKLLTHCPSCNRQILATVTIYFT</sequence>
<dbReference type="SMART" id="SM00238">
    <property type="entry name" value="BIR"/>
    <property type="match status" value="2"/>
</dbReference>
<evidence type="ECO:0000313" key="7">
    <source>
        <dbReference type="EMBL" id="CAL1531181.1"/>
    </source>
</evidence>
<dbReference type="Pfam" id="PF00653">
    <property type="entry name" value="BIR"/>
    <property type="match status" value="2"/>
</dbReference>
<dbReference type="InterPro" id="IPR001841">
    <property type="entry name" value="Znf_RING"/>
</dbReference>
<dbReference type="SUPFAM" id="SSF50494">
    <property type="entry name" value="Trypsin-like serine proteases"/>
    <property type="match status" value="1"/>
</dbReference>
<dbReference type="PANTHER" id="PTHR10044:SF139">
    <property type="entry name" value="DEATH-ASSOCIATED INHIBITOR OF APOPTOSIS 2"/>
    <property type="match status" value="1"/>
</dbReference>
<dbReference type="PANTHER" id="PTHR10044">
    <property type="entry name" value="INHIBITOR OF APOPTOSIS"/>
    <property type="match status" value="1"/>
</dbReference>
<dbReference type="AlphaFoldDB" id="A0AAV2HBK5"/>
<protein>
    <recommendedName>
        <fullName evidence="6">RING-type domain-containing protein</fullName>
    </recommendedName>
</protein>
<dbReference type="Gene3D" id="1.10.1170.10">
    <property type="entry name" value="Inhibitor Of Apoptosis Protein (2mihbC-IAP-1), Chain A"/>
    <property type="match status" value="2"/>
</dbReference>
<feature type="domain" description="RING-type" evidence="6">
    <location>
        <begin position="814"/>
        <end position="849"/>
    </location>
</feature>
<dbReference type="Gene3D" id="3.30.40.10">
    <property type="entry name" value="Zinc/RING finger domain, C3HC4 (zinc finger)"/>
    <property type="match status" value="1"/>
</dbReference>
<comment type="caution">
    <text evidence="7">The sequence shown here is derived from an EMBL/GenBank/DDBJ whole genome shotgun (WGS) entry which is preliminary data.</text>
</comment>
<dbReference type="Pfam" id="PF13920">
    <property type="entry name" value="zf-C3HC4_3"/>
    <property type="match status" value="1"/>
</dbReference>
<dbReference type="CDD" id="cd00022">
    <property type="entry name" value="BIR"/>
    <property type="match status" value="1"/>
</dbReference>
<keyword evidence="8" id="KW-1185">Reference proteome</keyword>
<organism evidence="7 8">
    <name type="scientific">Lymnaea stagnalis</name>
    <name type="common">Great pond snail</name>
    <name type="synonym">Helix stagnalis</name>
    <dbReference type="NCBI Taxonomy" id="6523"/>
    <lineage>
        <taxon>Eukaryota</taxon>
        <taxon>Metazoa</taxon>
        <taxon>Spiralia</taxon>
        <taxon>Lophotrochozoa</taxon>
        <taxon>Mollusca</taxon>
        <taxon>Gastropoda</taxon>
        <taxon>Heterobranchia</taxon>
        <taxon>Euthyneura</taxon>
        <taxon>Panpulmonata</taxon>
        <taxon>Hygrophila</taxon>
        <taxon>Lymnaeoidea</taxon>
        <taxon>Lymnaeidae</taxon>
        <taxon>Lymnaea</taxon>
    </lineage>
</organism>
<dbReference type="InterPro" id="IPR001370">
    <property type="entry name" value="BIR_rpt"/>
</dbReference>
<gene>
    <name evidence="7" type="ORF">GSLYS_00005276001</name>
</gene>
<keyword evidence="3" id="KW-0862">Zinc</keyword>
<dbReference type="Proteomes" id="UP001497497">
    <property type="component" value="Unassembled WGS sequence"/>
</dbReference>
<dbReference type="PROSITE" id="PS50089">
    <property type="entry name" value="ZF_RING_2"/>
    <property type="match status" value="1"/>
</dbReference>
<dbReference type="PROSITE" id="PS01282">
    <property type="entry name" value="BIR_REPEAT_1"/>
    <property type="match status" value="1"/>
</dbReference>
<evidence type="ECO:0000259" key="6">
    <source>
        <dbReference type="PROSITE" id="PS50089"/>
    </source>
</evidence>
<dbReference type="InterPro" id="IPR050784">
    <property type="entry name" value="IAP"/>
</dbReference>
<name>A0AAV2HBK5_LYMST</name>
<feature type="compositionally biased region" description="Polar residues" evidence="5">
    <location>
        <begin position="175"/>
        <end position="202"/>
    </location>
</feature>
<evidence type="ECO:0000256" key="2">
    <source>
        <dbReference type="ARBA" id="ARBA00022771"/>
    </source>
</evidence>
<dbReference type="EMBL" id="CAXITT010000082">
    <property type="protein sequence ID" value="CAL1531181.1"/>
    <property type="molecule type" value="Genomic_DNA"/>
</dbReference>
<keyword evidence="2 4" id="KW-0479">Metal-binding</keyword>
<dbReference type="GO" id="GO:0051726">
    <property type="term" value="P:regulation of cell cycle"/>
    <property type="evidence" value="ECO:0007669"/>
    <property type="project" value="TreeGrafter"/>
</dbReference>
<dbReference type="SUPFAM" id="SSF57924">
    <property type="entry name" value="Inhibitor of apoptosis (IAP) repeat"/>
    <property type="match status" value="2"/>
</dbReference>
<evidence type="ECO:0000256" key="1">
    <source>
        <dbReference type="ARBA" id="ARBA00006672"/>
    </source>
</evidence>